<evidence type="ECO:0000313" key="4">
    <source>
        <dbReference type="Proteomes" id="UP000013827"/>
    </source>
</evidence>
<dbReference type="GeneID" id="17278898"/>
<proteinExistence type="predicted"/>
<feature type="compositionally biased region" description="Basic and acidic residues" evidence="1">
    <location>
        <begin position="156"/>
        <end position="175"/>
    </location>
</feature>
<evidence type="ECO:0000256" key="1">
    <source>
        <dbReference type="SAM" id="MobiDB-lite"/>
    </source>
</evidence>
<sequence>MAGQSWGALEIVDEADATPRVVELRGASAIVVGRTHQANVVIPVPFVSSAHCTLHCVGAESGTELPRVRLVDTSSNGTFINGKLIGKNGEVDVAEGDTLTFSRAQRYPLARLSSLAAPLPPSAAESDSDSSRPAKRGRAGAQDSAFLANEAAASEESARLRSELTAAREAESREAAKEAAALLRAQRAEQDLAALPL</sequence>
<dbReference type="PaxDb" id="2903-EOD33629"/>
<evidence type="ECO:0000313" key="3">
    <source>
        <dbReference type="EnsemblProtists" id="EOD33629"/>
    </source>
</evidence>
<evidence type="ECO:0000259" key="2">
    <source>
        <dbReference type="PROSITE" id="PS50006"/>
    </source>
</evidence>
<dbReference type="InterPro" id="IPR050923">
    <property type="entry name" value="Cell_Proc_Reg/RNA_Proc"/>
</dbReference>
<dbReference type="SMART" id="SM00240">
    <property type="entry name" value="FHA"/>
    <property type="match status" value="1"/>
</dbReference>
<name>A0A0D3KCZ4_EMIH1</name>
<dbReference type="KEGG" id="ehx:EMIHUDRAFT_229341"/>
<reference evidence="3" key="2">
    <citation type="submission" date="2024-10" db="UniProtKB">
        <authorList>
            <consortium name="EnsemblProtists"/>
        </authorList>
    </citation>
    <scope>IDENTIFICATION</scope>
</reference>
<dbReference type="PANTHER" id="PTHR23308">
    <property type="entry name" value="NUCLEAR INHIBITOR OF PROTEIN PHOSPHATASE-1"/>
    <property type="match status" value="1"/>
</dbReference>
<dbReference type="SUPFAM" id="SSF49879">
    <property type="entry name" value="SMAD/FHA domain"/>
    <property type="match status" value="1"/>
</dbReference>
<dbReference type="InterPro" id="IPR008984">
    <property type="entry name" value="SMAD_FHA_dom_sf"/>
</dbReference>
<dbReference type="Gene3D" id="2.60.200.20">
    <property type="match status" value="1"/>
</dbReference>
<reference evidence="4" key="1">
    <citation type="journal article" date="2013" name="Nature">
        <title>Pan genome of the phytoplankton Emiliania underpins its global distribution.</title>
        <authorList>
            <person name="Read B.A."/>
            <person name="Kegel J."/>
            <person name="Klute M.J."/>
            <person name="Kuo A."/>
            <person name="Lefebvre S.C."/>
            <person name="Maumus F."/>
            <person name="Mayer C."/>
            <person name="Miller J."/>
            <person name="Monier A."/>
            <person name="Salamov A."/>
            <person name="Young J."/>
            <person name="Aguilar M."/>
            <person name="Claverie J.M."/>
            <person name="Frickenhaus S."/>
            <person name="Gonzalez K."/>
            <person name="Herman E.K."/>
            <person name="Lin Y.C."/>
            <person name="Napier J."/>
            <person name="Ogata H."/>
            <person name="Sarno A.F."/>
            <person name="Shmutz J."/>
            <person name="Schroeder D."/>
            <person name="de Vargas C."/>
            <person name="Verret F."/>
            <person name="von Dassow P."/>
            <person name="Valentin K."/>
            <person name="Van de Peer Y."/>
            <person name="Wheeler G."/>
            <person name="Dacks J.B."/>
            <person name="Delwiche C.F."/>
            <person name="Dyhrman S.T."/>
            <person name="Glockner G."/>
            <person name="John U."/>
            <person name="Richards T."/>
            <person name="Worden A.Z."/>
            <person name="Zhang X."/>
            <person name="Grigoriev I.V."/>
            <person name="Allen A.E."/>
            <person name="Bidle K."/>
            <person name="Borodovsky M."/>
            <person name="Bowler C."/>
            <person name="Brownlee C."/>
            <person name="Cock J.M."/>
            <person name="Elias M."/>
            <person name="Gladyshev V.N."/>
            <person name="Groth M."/>
            <person name="Guda C."/>
            <person name="Hadaegh A."/>
            <person name="Iglesias-Rodriguez M.D."/>
            <person name="Jenkins J."/>
            <person name="Jones B.M."/>
            <person name="Lawson T."/>
            <person name="Leese F."/>
            <person name="Lindquist E."/>
            <person name="Lobanov A."/>
            <person name="Lomsadze A."/>
            <person name="Malik S.B."/>
            <person name="Marsh M.E."/>
            <person name="Mackinder L."/>
            <person name="Mock T."/>
            <person name="Mueller-Roeber B."/>
            <person name="Pagarete A."/>
            <person name="Parker M."/>
            <person name="Probert I."/>
            <person name="Quesneville H."/>
            <person name="Raines C."/>
            <person name="Rensing S.A."/>
            <person name="Riano-Pachon D.M."/>
            <person name="Richier S."/>
            <person name="Rokitta S."/>
            <person name="Shiraiwa Y."/>
            <person name="Soanes D.M."/>
            <person name="van der Giezen M."/>
            <person name="Wahlund T.M."/>
            <person name="Williams B."/>
            <person name="Wilson W."/>
            <person name="Wolfe G."/>
            <person name="Wurch L.L."/>
        </authorList>
    </citation>
    <scope>NUCLEOTIDE SEQUENCE</scope>
</reference>
<feature type="domain" description="FHA" evidence="2">
    <location>
        <begin position="30"/>
        <end position="85"/>
    </location>
</feature>
<keyword evidence="4" id="KW-1185">Reference proteome</keyword>
<dbReference type="Pfam" id="PF00498">
    <property type="entry name" value="FHA"/>
    <property type="match status" value="1"/>
</dbReference>
<organism evidence="3 4">
    <name type="scientific">Emiliania huxleyi (strain CCMP1516)</name>
    <dbReference type="NCBI Taxonomy" id="280463"/>
    <lineage>
        <taxon>Eukaryota</taxon>
        <taxon>Haptista</taxon>
        <taxon>Haptophyta</taxon>
        <taxon>Prymnesiophyceae</taxon>
        <taxon>Isochrysidales</taxon>
        <taxon>Noelaerhabdaceae</taxon>
        <taxon>Emiliania</taxon>
    </lineage>
</organism>
<dbReference type="InterPro" id="IPR000253">
    <property type="entry name" value="FHA_dom"/>
</dbReference>
<dbReference type="EnsemblProtists" id="EOD33629">
    <property type="protein sequence ID" value="EOD33629"/>
    <property type="gene ID" value="EMIHUDRAFT_229341"/>
</dbReference>
<protein>
    <recommendedName>
        <fullName evidence="2">FHA domain-containing protein</fullName>
    </recommendedName>
</protein>
<dbReference type="AlphaFoldDB" id="A0A0D3KCZ4"/>
<feature type="compositionally biased region" description="Low complexity" evidence="1">
    <location>
        <begin position="144"/>
        <end position="155"/>
    </location>
</feature>
<dbReference type="PROSITE" id="PS50006">
    <property type="entry name" value="FHA_DOMAIN"/>
    <property type="match status" value="1"/>
</dbReference>
<dbReference type="Proteomes" id="UP000013827">
    <property type="component" value="Unassembled WGS sequence"/>
</dbReference>
<feature type="region of interest" description="Disordered" evidence="1">
    <location>
        <begin position="118"/>
        <end position="175"/>
    </location>
</feature>
<accession>A0A0D3KCZ4</accession>
<dbReference type="RefSeq" id="XP_005786058.1">
    <property type="nucleotide sequence ID" value="XM_005786001.1"/>
</dbReference>
<dbReference type="HOGENOM" id="CLU_119771_0_0_1"/>